<dbReference type="GO" id="GO:0042910">
    <property type="term" value="F:xenobiotic transmembrane transporter activity"/>
    <property type="evidence" value="ECO:0007669"/>
    <property type="project" value="InterPro"/>
</dbReference>
<feature type="transmembrane region" description="Helical" evidence="10">
    <location>
        <begin position="53"/>
        <end position="79"/>
    </location>
</feature>
<evidence type="ECO:0000256" key="5">
    <source>
        <dbReference type="ARBA" id="ARBA00022692"/>
    </source>
</evidence>
<evidence type="ECO:0000313" key="11">
    <source>
        <dbReference type="EMBL" id="VFK52877.1"/>
    </source>
</evidence>
<evidence type="ECO:0000256" key="2">
    <source>
        <dbReference type="ARBA" id="ARBA00022448"/>
    </source>
</evidence>
<dbReference type="GO" id="GO:0006811">
    <property type="term" value="P:monoatomic ion transport"/>
    <property type="evidence" value="ECO:0007669"/>
    <property type="project" value="UniProtKB-KW"/>
</dbReference>
<dbReference type="Pfam" id="PF01554">
    <property type="entry name" value="MatE"/>
    <property type="match status" value="2"/>
</dbReference>
<evidence type="ECO:0000256" key="7">
    <source>
        <dbReference type="ARBA" id="ARBA00023065"/>
    </source>
</evidence>
<dbReference type="PANTHER" id="PTHR43298">
    <property type="entry name" value="MULTIDRUG RESISTANCE PROTEIN NORM-RELATED"/>
    <property type="match status" value="1"/>
</dbReference>
<evidence type="ECO:0000256" key="6">
    <source>
        <dbReference type="ARBA" id="ARBA00022989"/>
    </source>
</evidence>
<dbReference type="PANTHER" id="PTHR43298:SF2">
    <property type="entry name" value="FMN_FAD EXPORTER YEEO-RELATED"/>
    <property type="match status" value="1"/>
</dbReference>
<dbReference type="GO" id="GO:0015297">
    <property type="term" value="F:antiporter activity"/>
    <property type="evidence" value="ECO:0007669"/>
    <property type="project" value="UniProtKB-KW"/>
</dbReference>
<keyword evidence="3" id="KW-0050">Antiport</keyword>
<evidence type="ECO:0000313" key="12">
    <source>
        <dbReference type="EMBL" id="VFK53435.1"/>
    </source>
</evidence>
<protein>
    <recommendedName>
        <fullName evidence="9">Multidrug-efflux transporter</fullName>
    </recommendedName>
</protein>
<feature type="transmembrane region" description="Helical" evidence="10">
    <location>
        <begin position="328"/>
        <end position="354"/>
    </location>
</feature>
<feature type="transmembrane region" description="Helical" evidence="10">
    <location>
        <begin position="287"/>
        <end position="308"/>
    </location>
</feature>
<comment type="subcellular location">
    <subcellularLocation>
        <location evidence="1">Cell inner membrane</location>
        <topology evidence="1">Multi-pass membrane protein</topology>
    </subcellularLocation>
</comment>
<gene>
    <name evidence="12" type="ORF">BECKTUN1418E_GA0071001_10164</name>
    <name evidence="11" type="ORF">BECKTUN1418F_GA0071002_10144</name>
</gene>
<evidence type="ECO:0000256" key="9">
    <source>
        <dbReference type="ARBA" id="ARBA00031636"/>
    </source>
</evidence>
<keyword evidence="2" id="KW-0813">Transport</keyword>
<evidence type="ECO:0000256" key="4">
    <source>
        <dbReference type="ARBA" id="ARBA00022475"/>
    </source>
</evidence>
<evidence type="ECO:0000256" key="3">
    <source>
        <dbReference type="ARBA" id="ARBA00022449"/>
    </source>
</evidence>
<keyword evidence="8 10" id="KW-0472">Membrane</keyword>
<dbReference type="EMBL" id="CAADFV010000016">
    <property type="protein sequence ID" value="VFK53435.1"/>
    <property type="molecule type" value="Genomic_DNA"/>
</dbReference>
<dbReference type="GO" id="GO:0005886">
    <property type="term" value="C:plasma membrane"/>
    <property type="evidence" value="ECO:0007669"/>
    <property type="project" value="UniProtKB-SubCell"/>
</dbReference>
<dbReference type="PIRSF" id="PIRSF006603">
    <property type="entry name" value="DinF"/>
    <property type="match status" value="1"/>
</dbReference>
<feature type="transmembrane region" description="Helical" evidence="10">
    <location>
        <begin position="366"/>
        <end position="387"/>
    </location>
</feature>
<dbReference type="AlphaFoldDB" id="A0A450ZHZ9"/>
<feature type="transmembrane region" description="Helical" evidence="10">
    <location>
        <begin position="12"/>
        <end position="33"/>
    </location>
</feature>
<accession>A0A450ZHZ9</accession>
<evidence type="ECO:0000256" key="8">
    <source>
        <dbReference type="ARBA" id="ARBA00023136"/>
    </source>
</evidence>
<proteinExistence type="predicted"/>
<feature type="transmembrane region" description="Helical" evidence="10">
    <location>
        <begin position="100"/>
        <end position="117"/>
    </location>
</feature>
<dbReference type="InterPro" id="IPR050222">
    <property type="entry name" value="MATE_MdtK"/>
</dbReference>
<keyword evidence="5 10" id="KW-0812">Transmembrane</keyword>
<name>A0A450ZHZ9_9GAMM</name>
<feature type="transmembrane region" description="Helical" evidence="10">
    <location>
        <begin position="256"/>
        <end position="275"/>
    </location>
</feature>
<evidence type="ECO:0000256" key="10">
    <source>
        <dbReference type="SAM" id="Phobius"/>
    </source>
</evidence>
<feature type="transmembrane region" description="Helical" evidence="10">
    <location>
        <begin position="137"/>
        <end position="158"/>
    </location>
</feature>
<dbReference type="NCBIfam" id="TIGR00797">
    <property type="entry name" value="matE"/>
    <property type="match status" value="1"/>
</dbReference>
<feature type="transmembrane region" description="Helical" evidence="10">
    <location>
        <begin position="165"/>
        <end position="186"/>
    </location>
</feature>
<keyword evidence="4" id="KW-1003">Cell membrane</keyword>
<feature type="transmembrane region" description="Helical" evidence="10">
    <location>
        <begin position="192"/>
        <end position="221"/>
    </location>
</feature>
<dbReference type="InterPro" id="IPR002528">
    <property type="entry name" value="MATE_fam"/>
</dbReference>
<keyword evidence="6 10" id="KW-1133">Transmembrane helix</keyword>
<evidence type="ECO:0000256" key="1">
    <source>
        <dbReference type="ARBA" id="ARBA00004429"/>
    </source>
</evidence>
<reference evidence="12" key="1">
    <citation type="submission" date="2019-02" db="EMBL/GenBank/DDBJ databases">
        <authorList>
            <person name="Gruber-Vodicka R. H."/>
            <person name="Seah K. B. B."/>
        </authorList>
    </citation>
    <scope>NUCLEOTIDE SEQUENCE</scope>
    <source>
        <strain evidence="12">BECK_BY2</strain>
        <strain evidence="11">BECK_BY3</strain>
    </source>
</reference>
<feature type="transmembrane region" description="Helical" evidence="10">
    <location>
        <begin position="429"/>
        <end position="447"/>
    </location>
</feature>
<keyword evidence="7" id="KW-0406">Ion transport</keyword>
<feature type="transmembrane region" description="Helical" evidence="10">
    <location>
        <begin position="399"/>
        <end position="423"/>
    </location>
</feature>
<organism evidence="12">
    <name type="scientific">Candidatus Kentrum sp. TUN</name>
    <dbReference type="NCBI Taxonomy" id="2126343"/>
    <lineage>
        <taxon>Bacteria</taxon>
        <taxon>Pseudomonadati</taxon>
        <taxon>Pseudomonadota</taxon>
        <taxon>Gammaproteobacteria</taxon>
        <taxon>Candidatus Kentrum</taxon>
    </lineage>
</organism>
<sequence length="461" mass="49283">MSKLPNTLELGNILKMALPLAFGQLGGIIIGITDTLMLGRMGPDALGAVGLALAVYGIILTVGMGMGMGMGMIFPVIVLASQARGAGRLRTVPGIIRQGLWIAGILSVPACIILWNLEEILLRTGQVPDLVQMAGQYMDYMLWTVFPALGLFVFMFALTTMGRVGTVAVTMWLGAGINVILDYALIFGNFGFPAMGIAGAGLASVIVYTSGFLFLFTLLAFHRTFRSGTRFRRAWRPKWPVIEQFFRLGWPKSLEILMISGLFSVFSLLVGRIGVEAIAAHTIAFQISMVVGLGSEGIANAVAIRIGIASGGKDYAGDNLWRVLNSGLLLLFLFMLPPMVVLNLFPLWAVGLFVGSDSETQNLLPVASSVVVVAAFFIFIHGFCLVANRASNGLADMKIPALITVAAYWGIALPAGIVLGFFMDLGVLGIWWGLLIGGAAAAVSYPMRFGWVVRHASFKPG</sequence>
<dbReference type="EMBL" id="CAADFY010000014">
    <property type="protein sequence ID" value="VFK52877.1"/>
    <property type="molecule type" value="Genomic_DNA"/>
</dbReference>
<dbReference type="InterPro" id="IPR048279">
    <property type="entry name" value="MdtK-like"/>
</dbReference>